<dbReference type="EMBL" id="CAJOAY010005601">
    <property type="protein sequence ID" value="CAF4113199.1"/>
    <property type="molecule type" value="Genomic_DNA"/>
</dbReference>
<dbReference type="AlphaFoldDB" id="A0A819VRI5"/>
<sequence length="128" mass="14171">MVYQQQRKVFVCVTMIIMIMNCLTINASPVDPKNYIEKREANDGSASDFVCPEEDIINTECKGEKDCLYLNPQSCNSYIHCEVNADGLTGTPTVMSCAASLEWNDNTQECDWPENSTCPAGKESNIGS</sequence>
<organism evidence="6 7">
    <name type="scientific">Adineta steineri</name>
    <dbReference type="NCBI Taxonomy" id="433720"/>
    <lineage>
        <taxon>Eukaryota</taxon>
        <taxon>Metazoa</taxon>
        <taxon>Spiralia</taxon>
        <taxon>Gnathifera</taxon>
        <taxon>Rotifera</taxon>
        <taxon>Eurotatoria</taxon>
        <taxon>Bdelloidea</taxon>
        <taxon>Adinetida</taxon>
        <taxon>Adinetidae</taxon>
        <taxon>Adineta</taxon>
    </lineage>
</organism>
<dbReference type="Pfam" id="PF01607">
    <property type="entry name" value="CBM_14"/>
    <property type="match status" value="1"/>
</dbReference>
<dbReference type="PROSITE" id="PS50940">
    <property type="entry name" value="CHIT_BIND_II"/>
    <property type="match status" value="1"/>
</dbReference>
<evidence type="ECO:0000256" key="1">
    <source>
        <dbReference type="SAM" id="Phobius"/>
    </source>
</evidence>
<dbReference type="GO" id="GO:0005576">
    <property type="term" value="C:extracellular region"/>
    <property type="evidence" value="ECO:0007669"/>
    <property type="project" value="InterPro"/>
</dbReference>
<dbReference type="SUPFAM" id="SSF57625">
    <property type="entry name" value="Invertebrate chitin-binding proteins"/>
    <property type="match status" value="1"/>
</dbReference>
<protein>
    <recommendedName>
        <fullName evidence="2">Chitin-binding type-2 domain-containing protein</fullName>
    </recommendedName>
</protein>
<evidence type="ECO:0000259" key="2">
    <source>
        <dbReference type="PROSITE" id="PS50940"/>
    </source>
</evidence>
<keyword evidence="1" id="KW-0812">Transmembrane</keyword>
<dbReference type="InterPro" id="IPR036508">
    <property type="entry name" value="Chitin-bd_dom_sf"/>
</dbReference>
<dbReference type="Proteomes" id="UP000663891">
    <property type="component" value="Unassembled WGS sequence"/>
</dbReference>
<keyword evidence="1" id="KW-1133">Transmembrane helix</keyword>
<proteinExistence type="predicted"/>
<accession>A0A819VRI5</accession>
<dbReference type="Gene3D" id="2.170.140.10">
    <property type="entry name" value="Chitin binding domain"/>
    <property type="match status" value="1"/>
</dbReference>
<keyword evidence="1" id="KW-0472">Membrane</keyword>
<dbReference type="Proteomes" id="UP000663868">
    <property type="component" value="Unassembled WGS sequence"/>
</dbReference>
<evidence type="ECO:0000313" key="4">
    <source>
        <dbReference type="EMBL" id="CAF0785866.1"/>
    </source>
</evidence>
<feature type="transmembrane region" description="Helical" evidence="1">
    <location>
        <begin position="9"/>
        <end position="28"/>
    </location>
</feature>
<evidence type="ECO:0000313" key="6">
    <source>
        <dbReference type="EMBL" id="CAF4113199.1"/>
    </source>
</evidence>
<evidence type="ECO:0000313" key="5">
    <source>
        <dbReference type="EMBL" id="CAF4028249.1"/>
    </source>
</evidence>
<dbReference type="EMBL" id="CAJNON010000017">
    <property type="protein sequence ID" value="CAF0785866.1"/>
    <property type="molecule type" value="Genomic_DNA"/>
</dbReference>
<evidence type="ECO:0000313" key="3">
    <source>
        <dbReference type="EMBL" id="CAF0738572.1"/>
    </source>
</evidence>
<dbReference type="SMART" id="SM00494">
    <property type="entry name" value="ChtBD2"/>
    <property type="match status" value="1"/>
</dbReference>
<dbReference type="EMBL" id="CAJNOE010000017">
    <property type="protein sequence ID" value="CAF0738572.1"/>
    <property type="molecule type" value="Genomic_DNA"/>
</dbReference>
<reference evidence="6" key="1">
    <citation type="submission" date="2021-02" db="EMBL/GenBank/DDBJ databases">
        <authorList>
            <person name="Nowell W R."/>
        </authorList>
    </citation>
    <scope>NUCLEOTIDE SEQUENCE</scope>
</reference>
<dbReference type="Proteomes" id="UP000663881">
    <property type="component" value="Unassembled WGS sequence"/>
</dbReference>
<feature type="domain" description="Chitin-binding type-2" evidence="2">
    <location>
        <begin position="58"/>
        <end position="120"/>
    </location>
</feature>
<dbReference type="EMBL" id="CAJOBB010003227">
    <property type="protein sequence ID" value="CAF4028249.1"/>
    <property type="molecule type" value="Genomic_DNA"/>
</dbReference>
<dbReference type="Proteomes" id="UP000663860">
    <property type="component" value="Unassembled WGS sequence"/>
</dbReference>
<dbReference type="OrthoDB" id="6422323at2759"/>
<gene>
    <name evidence="3" type="ORF">IZO911_LOCUS3386</name>
    <name evidence="5" type="ORF">KXQ929_LOCUS30127</name>
    <name evidence="6" type="ORF">OKA104_LOCUS36325</name>
    <name evidence="4" type="ORF">VCS650_LOCUS3202</name>
</gene>
<comment type="caution">
    <text evidence="6">The sequence shown here is derived from an EMBL/GenBank/DDBJ whole genome shotgun (WGS) entry which is preliminary data.</text>
</comment>
<dbReference type="GO" id="GO:0008061">
    <property type="term" value="F:chitin binding"/>
    <property type="evidence" value="ECO:0007669"/>
    <property type="project" value="InterPro"/>
</dbReference>
<dbReference type="InterPro" id="IPR002557">
    <property type="entry name" value="Chitin-bd_dom"/>
</dbReference>
<evidence type="ECO:0000313" key="7">
    <source>
        <dbReference type="Proteomes" id="UP000663881"/>
    </source>
</evidence>
<name>A0A819VRI5_9BILA</name>